<accession>A0ABZ3LP09</accession>
<protein>
    <submittedName>
        <fullName evidence="2">Uncharacterized protein</fullName>
    </submittedName>
</protein>
<keyword evidence="1" id="KW-0812">Transmembrane</keyword>
<dbReference type="Proteomes" id="UP000815325">
    <property type="component" value="Unassembled WGS sequence"/>
</dbReference>
<keyword evidence="3" id="KW-1185">Reference proteome</keyword>
<evidence type="ECO:0000256" key="1">
    <source>
        <dbReference type="SAM" id="Phobius"/>
    </source>
</evidence>
<keyword evidence="1" id="KW-0472">Membrane</keyword>
<reference evidence="2" key="1">
    <citation type="submission" date="2017-08" db="EMBL/GenBank/DDBJ databases">
        <authorList>
            <person name="Polle J.E."/>
            <person name="Barry K."/>
            <person name="Cushman J."/>
            <person name="Schmutz J."/>
            <person name="Tran D."/>
            <person name="Hathwaick L.T."/>
            <person name="Yim W.C."/>
            <person name="Jenkins J."/>
            <person name="Mckie-Krisberg Z.M."/>
            <person name="Prochnik S."/>
            <person name="Lindquist E."/>
            <person name="Dockter R.B."/>
            <person name="Adam C."/>
            <person name="Molina H."/>
            <person name="Bunkerborg J."/>
            <person name="Jin E."/>
            <person name="Buchheim M."/>
            <person name="Magnuson J."/>
        </authorList>
    </citation>
    <scope>NUCLEOTIDE SEQUENCE</scope>
    <source>
        <strain evidence="2">CCAP 19/18</strain>
    </source>
</reference>
<comment type="caution">
    <text evidence="2">The sequence shown here is derived from an EMBL/GenBank/DDBJ whole genome shotgun (WGS) entry which is preliminary data.</text>
</comment>
<feature type="transmembrane region" description="Helical" evidence="1">
    <location>
        <begin position="89"/>
        <end position="108"/>
    </location>
</feature>
<evidence type="ECO:0000313" key="2">
    <source>
        <dbReference type="EMBL" id="KAF5843157.1"/>
    </source>
</evidence>
<sequence>MCSTPVDSAKQHFLWLCNRKNCILSITQEALSALIDIAVYLILYLVGAYLLVFSLCSARIQAPCWAQYQKWPEGQSTQVMYQDSSYAKVSASCICVLVASWVFSPAVWPTVH</sequence>
<proteinExistence type="predicted"/>
<feature type="transmembrane region" description="Helical" evidence="1">
    <location>
        <begin position="37"/>
        <end position="60"/>
    </location>
</feature>
<keyword evidence="1" id="KW-1133">Transmembrane helix</keyword>
<organism evidence="2 3">
    <name type="scientific">Dunaliella salina</name>
    <name type="common">Green alga</name>
    <name type="synonym">Protococcus salinus</name>
    <dbReference type="NCBI Taxonomy" id="3046"/>
    <lineage>
        <taxon>Eukaryota</taxon>
        <taxon>Viridiplantae</taxon>
        <taxon>Chlorophyta</taxon>
        <taxon>core chlorophytes</taxon>
        <taxon>Chlorophyceae</taxon>
        <taxon>CS clade</taxon>
        <taxon>Chlamydomonadales</taxon>
        <taxon>Dunaliellaceae</taxon>
        <taxon>Dunaliella</taxon>
    </lineage>
</organism>
<evidence type="ECO:0000313" key="3">
    <source>
        <dbReference type="Proteomes" id="UP000815325"/>
    </source>
</evidence>
<gene>
    <name evidence="2" type="ORF">DUNSADRAFT_1584</name>
</gene>
<dbReference type="EMBL" id="MU069447">
    <property type="protein sequence ID" value="KAF5843157.1"/>
    <property type="molecule type" value="Genomic_DNA"/>
</dbReference>
<name>A0ABZ3LP09_DUNSA</name>